<dbReference type="AlphaFoldDB" id="A0A0A0E8G8"/>
<comment type="subcellular location">
    <subcellularLocation>
        <location evidence="1">Periplasm</location>
    </subcellularLocation>
</comment>
<dbReference type="PANTHER" id="PTHR33376">
    <property type="match status" value="1"/>
</dbReference>
<evidence type="ECO:0000256" key="2">
    <source>
        <dbReference type="ARBA" id="ARBA00022729"/>
    </source>
</evidence>
<feature type="chain" id="PRO_5001961372" evidence="4">
    <location>
        <begin position="24"/>
        <end position="377"/>
    </location>
</feature>
<dbReference type="InterPro" id="IPR038404">
    <property type="entry name" value="TRAP_DctP_sf"/>
</dbReference>
<name>A0A0A0E8G8_9RHOB</name>
<dbReference type="CDD" id="cd13666">
    <property type="entry name" value="PBP2_TRAP_DctP_like_1"/>
    <property type="match status" value="1"/>
</dbReference>
<dbReference type="InterPro" id="IPR018389">
    <property type="entry name" value="DctP_fam"/>
</dbReference>
<dbReference type="RefSeq" id="WP_043753061.1">
    <property type="nucleotide sequence ID" value="NZ_AQQX01000012.1"/>
</dbReference>
<dbReference type="GO" id="GO:0055085">
    <property type="term" value="P:transmembrane transport"/>
    <property type="evidence" value="ECO:0007669"/>
    <property type="project" value="InterPro"/>
</dbReference>
<evidence type="ECO:0000256" key="4">
    <source>
        <dbReference type="SAM" id="SignalP"/>
    </source>
</evidence>
<dbReference type="PANTHER" id="PTHR33376:SF15">
    <property type="entry name" value="BLL6794 PROTEIN"/>
    <property type="match status" value="1"/>
</dbReference>
<dbReference type="eggNOG" id="COG1638">
    <property type="taxonomic scope" value="Bacteria"/>
</dbReference>
<keyword evidence="6" id="KW-1185">Reference proteome</keyword>
<proteinExistence type="predicted"/>
<evidence type="ECO:0000313" key="5">
    <source>
        <dbReference type="EMBL" id="KGM47286.1"/>
    </source>
</evidence>
<dbReference type="Proteomes" id="UP000030004">
    <property type="component" value="Unassembled WGS sequence"/>
</dbReference>
<dbReference type="Gene3D" id="3.40.190.170">
    <property type="entry name" value="Bacterial extracellular solute-binding protein, family 7"/>
    <property type="match status" value="1"/>
</dbReference>
<evidence type="ECO:0000313" key="6">
    <source>
        <dbReference type="Proteomes" id="UP000030004"/>
    </source>
</evidence>
<evidence type="ECO:0000256" key="1">
    <source>
        <dbReference type="ARBA" id="ARBA00004418"/>
    </source>
</evidence>
<keyword evidence="3" id="KW-0574">Periplasm</keyword>
<dbReference type="STRING" id="1461694.ATO9_19040"/>
<dbReference type="GO" id="GO:0042597">
    <property type="term" value="C:periplasmic space"/>
    <property type="evidence" value="ECO:0007669"/>
    <property type="project" value="UniProtKB-SubCell"/>
</dbReference>
<sequence length="377" mass="41262">MKLTNAFAALAATAVLAATPALAEKRVTISNWTSPNHATSRGHAAFAEMTESEFPDAFDFKLFTGGALLGPKPTLSGLRDGVADVGLLALTYFRSEMPYAQLVADLALLGEDHYAMAGATSEFVMLHCQPCKDEFAKNGMVALSGISTAPYVLLTTQPIVTIEDMQGVKLRTGGSVWDRWATRLGAEPVNVPTSEMYDTMSHGVVTAAVQPVGALKGHSLIEVAKHLTELPLGTYHSGSIFAASPTFWASLSPEQREQFAKNLPDALAQTEVYYETDDLDVLKEAGDLGLEVHEPSPEFLQDLIDFRTADLEEIARISREERGIEDPEPLIASYRELIVKWHGLVQPLQPIRDNHQPYADLLRQEIYSKIDFATYPN</sequence>
<dbReference type="Pfam" id="PF03480">
    <property type="entry name" value="DctP"/>
    <property type="match status" value="1"/>
</dbReference>
<dbReference type="EMBL" id="AQQX01000012">
    <property type="protein sequence ID" value="KGM47286.1"/>
    <property type="molecule type" value="Genomic_DNA"/>
</dbReference>
<reference evidence="5 6" key="1">
    <citation type="journal article" date="2015" name="Antonie Van Leeuwenhoek">
        <title>Pseudooceanicola atlanticus gen. nov. sp. nov., isolated from surface seawater of the Atlantic Ocean and reclassification of Oceanicola batsensis, Oceanicola marinus, Oceanicola nitratireducens, Oceanicola nanhaiensis, Oceanicola antarcticus and Oceanicola flagellatus, as Pseudooceanicola batsensis comb. nov., Pseudooceanicola marinus comb. nov., Pseudooceanicola nitratireducens comb. nov., Pseudooceanicola nanhaiensis comb. nov., Pseudooceanicola antarcticus comb. nov., and Pseudooceanicola flagellatus comb. nov.</title>
        <authorList>
            <person name="Lai Q."/>
            <person name="Li G."/>
            <person name="Liu X."/>
            <person name="Du Y."/>
            <person name="Sun F."/>
            <person name="Shao Z."/>
        </authorList>
    </citation>
    <scope>NUCLEOTIDE SEQUENCE [LARGE SCALE GENOMIC DNA]</scope>
    <source>
        <strain evidence="5 6">22II-s11g</strain>
    </source>
</reference>
<accession>A0A0A0E8G8</accession>
<keyword evidence="2 4" id="KW-0732">Signal</keyword>
<evidence type="ECO:0000256" key="3">
    <source>
        <dbReference type="ARBA" id="ARBA00022764"/>
    </source>
</evidence>
<dbReference type="NCBIfam" id="NF037995">
    <property type="entry name" value="TRAP_S1"/>
    <property type="match status" value="1"/>
</dbReference>
<feature type="signal peptide" evidence="4">
    <location>
        <begin position="1"/>
        <end position="23"/>
    </location>
</feature>
<comment type="caution">
    <text evidence="5">The sequence shown here is derived from an EMBL/GenBank/DDBJ whole genome shotgun (WGS) entry which is preliminary data.</text>
</comment>
<gene>
    <name evidence="5" type="ORF">ATO9_19040</name>
</gene>
<dbReference type="OrthoDB" id="7239472at2"/>
<organism evidence="5 6">
    <name type="scientific">Pseudooceanicola atlanticus</name>
    <dbReference type="NCBI Taxonomy" id="1461694"/>
    <lineage>
        <taxon>Bacteria</taxon>
        <taxon>Pseudomonadati</taxon>
        <taxon>Pseudomonadota</taxon>
        <taxon>Alphaproteobacteria</taxon>
        <taxon>Rhodobacterales</taxon>
        <taxon>Paracoccaceae</taxon>
        <taxon>Pseudooceanicola</taxon>
    </lineage>
</organism>
<protein>
    <submittedName>
        <fullName evidence="5">C4-dicarboxylate ABC transporter substrate-binding protein</fullName>
    </submittedName>
</protein>